<proteinExistence type="predicted"/>
<sequence length="569" mass="64774">MRKQRLIATIILVMVQTMFCSCNFLARNTVDHPAGISESNVYPQTIYPGIHKQLSIDLSLKTDTLEIPEFSIDITGLGQDIHFFPYTTTQGQKRYCISFTLNPAIKPGRYKIPIRASFAKAPPIHAVADIHIASPPTPGESNILAQKQQRLLDTETKGSIIDGNRVEFLDDGKYAFEQWLNLLAGAQHTIYLQTYYLEDTGQTARLIEMLKNKAAQGIDVKLIINRYTQLGTSSLAYLNLKRHGIEVLLGGDISLPRSVSTTSSPWYKKMQDNYLLYKSLPQDNPFRRWEEERGKGQIMIDYAIHEKMIIVDGQKAIMGGRNLTESYFFWYKDLDILLSGPIVTELDKAFRQNWVIFGGGTLNNHAPSIESLPQGIPARLVHSRPWDGSYTNLDELVQACLTAKSRIYLTSQYLALPLKLQNALIDAARKGIDVRILTNSYETGQELAMSLCHYISLNYYRDLLAAGVRIYEYGCDPDLKQKPYYHVKQFLFDGKCVAVGSYNLSLRSAYLESEIMVYITDKSVATERENLFLKELELNTREVFFSDLAYKEEKFGTFMNLARIFEILY</sequence>
<evidence type="ECO:0000259" key="1">
    <source>
        <dbReference type="PROSITE" id="PS50035"/>
    </source>
</evidence>
<gene>
    <name evidence="2" type="ORF">ASZ90_007349</name>
</gene>
<dbReference type="PANTHER" id="PTHR21248">
    <property type="entry name" value="CARDIOLIPIN SYNTHASE"/>
    <property type="match status" value="1"/>
</dbReference>
<dbReference type="PROSITE" id="PS51257">
    <property type="entry name" value="PROKAR_LIPOPROTEIN"/>
    <property type="match status" value="1"/>
</dbReference>
<dbReference type="PANTHER" id="PTHR21248:SF12">
    <property type="entry name" value="CARDIOLIPIN SYNTHASE C"/>
    <property type="match status" value="1"/>
</dbReference>
<dbReference type="Pfam" id="PF13091">
    <property type="entry name" value="PLDc_2"/>
    <property type="match status" value="2"/>
</dbReference>
<feature type="domain" description="PLD phosphodiesterase" evidence="1">
    <location>
        <begin position="300"/>
        <end position="327"/>
    </location>
</feature>
<dbReference type="InterPro" id="IPR025202">
    <property type="entry name" value="PLD-like_dom"/>
</dbReference>
<dbReference type="GO" id="GO:0032049">
    <property type="term" value="P:cardiolipin biosynthetic process"/>
    <property type="evidence" value="ECO:0007669"/>
    <property type="project" value="UniProtKB-ARBA"/>
</dbReference>
<feature type="domain" description="PLD phosphodiesterase" evidence="1">
    <location>
        <begin position="481"/>
        <end position="508"/>
    </location>
</feature>
<protein>
    <submittedName>
        <fullName evidence="2">Cardiolipin synthetase</fullName>
    </submittedName>
</protein>
<dbReference type="SUPFAM" id="SSF56024">
    <property type="entry name" value="Phospholipase D/nuclease"/>
    <property type="match status" value="2"/>
</dbReference>
<reference evidence="2" key="1">
    <citation type="journal article" date="2015" name="Proc. Natl. Acad. Sci. U.S.A.">
        <title>Networks of energetic and metabolic interactions define dynamics in microbial communities.</title>
        <authorList>
            <person name="Embree M."/>
            <person name="Liu J.K."/>
            <person name="Al-Bassam M.M."/>
            <person name="Zengler K."/>
        </authorList>
    </citation>
    <scope>NUCLEOTIDE SEQUENCE</scope>
</reference>
<accession>A0A0W8FPK7</accession>
<dbReference type="InterPro" id="IPR001736">
    <property type="entry name" value="PLipase_D/transphosphatidylase"/>
</dbReference>
<comment type="caution">
    <text evidence="2">The sequence shown here is derived from an EMBL/GenBank/DDBJ whole genome shotgun (WGS) entry which is preliminary data.</text>
</comment>
<dbReference type="SMART" id="SM00155">
    <property type="entry name" value="PLDc"/>
    <property type="match status" value="2"/>
</dbReference>
<dbReference type="AlphaFoldDB" id="A0A0W8FPK7"/>
<dbReference type="Gene3D" id="3.30.870.10">
    <property type="entry name" value="Endonuclease Chain A"/>
    <property type="match status" value="2"/>
</dbReference>
<name>A0A0W8FPK7_9ZZZZ</name>
<organism evidence="2">
    <name type="scientific">hydrocarbon metagenome</name>
    <dbReference type="NCBI Taxonomy" id="938273"/>
    <lineage>
        <taxon>unclassified sequences</taxon>
        <taxon>metagenomes</taxon>
        <taxon>ecological metagenomes</taxon>
    </lineage>
</organism>
<dbReference type="EMBL" id="LNQE01000936">
    <property type="protein sequence ID" value="KUG22856.1"/>
    <property type="molecule type" value="Genomic_DNA"/>
</dbReference>
<dbReference type="GO" id="GO:0030572">
    <property type="term" value="F:phosphatidyltransferase activity"/>
    <property type="evidence" value="ECO:0007669"/>
    <property type="project" value="UniProtKB-ARBA"/>
</dbReference>
<evidence type="ECO:0000313" key="2">
    <source>
        <dbReference type="EMBL" id="KUG22856.1"/>
    </source>
</evidence>
<dbReference type="PROSITE" id="PS50035">
    <property type="entry name" value="PLD"/>
    <property type="match status" value="2"/>
</dbReference>